<gene>
    <name evidence="1" type="ORF">DH2020_004933</name>
</gene>
<evidence type="ECO:0000313" key="1">
    <source>
        <dbReference type="EMBL" id="KAK6161552.1"/>
    </source>
</evidence>
<proteinExistence type="predicted"/>
<organism evidence="1 2">
    <name type="scientific">Rehmannia glutinosa</name>
    <name type="common">Chinese foxglove</name>
    <dbReference type="NCBI Taxonomy" id="99300"/>
    <lineage>
        <taxon>Eukaryota</taxon>
        <taxon>Viridiplantae</taxon>
        <taxon>Streptophyta</taxon>
        <taxon>Embryophyta</taxon>
        <taxon>Tracheophyta</taxon>
        <taxon>Spermatophyta</taxon>
        <taxon>Magnoliopsida</taxon>
        <taxon>eudicotyledons</taxon>
        <taxon>Gunneridae</taxon>
        <taxon>Pentapetalae</taxon>
        <taxon>asterids</taxon>
        <taxon>lamiids</taxon>
        <taxon>Lamiales</taxon>
        <taxon>Orobanchaceae</taxon>
        <taxon>Rehmannieae</taxon>
        <taxon>Rehmannia</taxon>
    </lineage>
</organism>
<dbReference type="Proteomes" id="UP001318860">
    <property type="component" value="Unassembled WGS sequence"/>
</dbReference>
<reference evidence="1 2" key="1">
    <citation type="journal article" date="2021" name="Comput. Struct. Biotechnol. J.">
        <title>De novo genome assembly of the potent medicinal plant Rehmannia glutinosa using nanopore technology.</title>
        <authorList>
            <person name="Ma L."/>
            <person name="Dong C."/>
            <person name="Song C."/>
            <person name="Wang X."/>
            <person name="Zheng X."/>
            <person name="Niu Y."/>
            <person name="Chen S."/>
            <person name="Feng W."/>
        </authorList>
    </citation>
    <scope>NUCLEOTIDE SEQUENCE [LARGE SCALE GENOMIC DNA]</scope>
    <source>
        <strain evidence="1">DH-2019</strain>
    </source>
</reference>
<dbReference type="Pfam" id="PF03004">
    <property type="entry name" value="Transposase_24"/>
    <property type="match status" value="1"/>
</dbReference>
<comment type="caution">
    <text evidence="1">The sequence shown here is derived from an EMBL/GenBank/DDBJ whole genome shotgun (WGS) entry which is preliminary data.</text>
</comment>
<sequence length="294" mass="32765">MSMDPVSPLRLLKIKQKTFTIRLKVLQIGLETSCGKNLSTKIRKMIMTDDEYPRKLIQLEECNKKEHYFEEFKKDKKGKPPSEPDDAWKTWLVYWSQPDVVAIFEKASNNRMSEIGPLGSGCSRHCGGSRSYIGHAIAFEKETGWIPTTYDTFLHMHMKQNGTFVNGKSKQVAKQRVYGIGSQAYLFTNIGSSNIPPFDEEALRTESHKEVAKAVGGEMTKRVARPRPSGGGCVRVVGEGASRVHSVAVTRIGVGMYDDGYFSNIAQASWLCPTSSNSSVASLPEGRISNQDYK</sequence>
<keyword evidence="2" id="KW-1185">Reference proteome</keyword>
<dbReference type="EMBL" id="JABTTQ020000003">
    <property type="protein sequence ID" value="KAK6161552.1"/>
    <property type="molecule type" value="Genomic_DNA"/>
</dbReference>
<accession>A0ABR0XQV9</accession>
<evidence type="ECO:0000313" key="2">
    <source>
        <dbReference type="Proteomes" id="UP001318860"/>
    </source>
</evidence>
<protein>
    <submittedName>
        <fullName evidence="1">Uncharacterized protein</fullName>
    </submittedName>
</protein>
<dbReference type="InterPro" id="IPR004252">
    <property type="entry name" value="Probable_transposase_24"/>
</dbReference>
<name>A0ABR0XQV9_REHGL</name>